<dbReference type="Proteomes" id="UP000033540">
    <property type="component" value="Unassembled WGS sequence"/>
</dbReference>
<evidence type="ECO:0000313" key="3">
    <source>
        <dbReference type="Proteomes" id="UP000033540"/>
    </source>
</evidence>
<dbReference type="InterPro" id="IPR029058">
    <property type="entry name" value="AB_hydrolase_fold"/>
</dbReference>
<sequence>MKPTIVFVPGAWLVPEFYRPFLEAVQGAGFPTYTAELPSLEPVDPTAADCATDAASIRRLVSSLVEDEGRDVVLVMHSYASMPGGAAAMGLSKSERFKQEKKGGVLGLVCMGAFLVPEGVSCAGTQGGNLPPWILLDEPSTGLNVPDQPEKTFAADVSEEQALAISNVIKPHASLAFFSAQPSPAWVDPAYTGRLAYVVTTEDFAVPKVAQYGMMSETGQNWHVREIESSHCAPFITKVAESVGILQDLIQIFGKL</sequence>
<dbReference type="EMBL" id="JZEE01000732">
    <property type="protein sequence ID" value="KJK60723.1"/>
    <property type="molecule type" value="Genomic_DNA"/>
</dbReference>
<evidence type="ECO:0000313" key="2">
    <source>
        <dbReference type="EMBL" id="KJK60723.1"/>
    </source>
</evidence>
<dbReference type="PANTHER" id="PTHR37017">
    <property type="entry name" value="AB HYDROLASE-1 DOMAIN-CONTAINING PROTEIN-RELATED"/>
    <property type="match status" value="1"/>
</dbReference>
<dbReference type="SUPFAM" id="SSF53474">
    <property type="entry name" value="alpha/beta-Hydrolases"/>
    <property type="match status" value="1"/>
</dbReference>
<protein>
    <submittedName>
        <fullName evidence="2">Alpha/beta hydrolase family protein</fullName>
    </submittedName>
</protein>
<dbReference type="Gene3D" id="3.40.50.1820">
    <property type="entry name" value="alpha/beta hydrolase"/>
    <property type="match status" value="1"/>
</dbReference>
<dbReference type="AlphaFoldDB" id="A0A0F0I418"/>
<reference evidence="2 3" key="1">
    <citation type="submission" date="2015-02" db="EMBL/GenBank/DDBJ databases">
        <title>Draft genome sequence of Aspergillus parasiticus SU-1.</title>
        <authorList>
            <person name="Yu J."/>
            <person name="Fedorova N."/>
            <person name="Yin Y."/>
            <person name="Losada L."/>
            <person name="Zafar N."/>
            <person name="Taujale R."/>
            <person name="Ehrlich K.C."/>
            <person name="Bhatnagar D."/>
            <person name="Cleveland T.E."/>
            <person name="Bennett J.W."/>
            <person name="Nierman W.C."/>
        </authorList>
    </citation>
    <scope>NUCLEOTIDE SEQUENCE [LARGE SCALE GENOMIC DNA]</scope>
    <source>
        <strain evidence="3">ATCC 56775 / NRRL 5862 / SRRC 143 / SU-1</strain>
    </source>
</reference>
<dbReference type="Pfam" id="PF12697">
    <property type="entry name" value="Abhydrolase_6"/>
    <property type="match status" value="1"/>
</dbReference>
<evidence type="ECO:0000259" key="1">
    <source>
        <dbReference type="Pfam" id="PF12697"/>
    </source>
</evidence>
<dbReference type="STRING" id="1403190.A0A0F0I418"/>
<dbReference type="OrthoDB" id="408373at2759"/>
<keyword evidence="2" id="KW-0378">Hydrolase</keyword>
<dbReference type="InterPro" id="IPR052897">
    <property type="entry name" value="Sec-Metab_Biosynth_Hydrolase"/>
</dbReference>
<dbReference type="GO" id="GO:0016787">
    <property type="term" value="F:hydrolase activity"/>
    <property type="evidence" value="ECO:0007669"/>
    <property type="project" value="UniProtKB-KW"/>
</dbReference>
<organism evidence="2 3">
    <name type="scientific">Aspergillus parasiticus (strain ATCC 56775 / NRRL 5862 / SRRC 143 / SU-1)</name>
    <dbReference type="NCBI Taxonomy" id="1403190"/>
    <lineage>
        <taxon>Eukaryota</taxon>
        <taxon>Fungi</taxon>
        <taxon>Dikarya</taxon>
        <taxon>Ascomycota</taxon>
        <taxon>Pezizomycotina</taxon>
        <taxon>Eurotiomycetes</taxon>
        <taxon>Eurotiomycetidae</taxon>
        <taxon>Eurotiales</taxon>
        <taxon>Aspergillaceae</taxon>
        <taxon>Aspergillus</taxon>
        <taxon>Aspergillus subgen. Circumdati</taxon>
    </lineage>
</organism>
<gene>
    <name evidence="2" type="ORF">P875_00053067</name>
</gene>
<name>A0A0F0I418_ASPPU</name>
<dbReference type="PANTHER" id="PTHR37017:SF11">
    <property type="entry name" value="ESTERASE_LIPASE_THIOESTERASE DOMAIN-CONTAINING PROTEIN"/>
    <property type="match status" value="1"/>
</dbReference>
<proteinExistence type="predicted"/>
<dbReference type="InterPro" id="IPR000073">
    <property type="entry name" value="AB_hydrolase_1"/>
</dbReference>
<accession>A0A0F0I418</accession>
<feature type="domain" description="AB hydrolase-1" evidence="1">
    <location>
        <begin position="5"/>
        <end position="235"/>
    </location>
</feature>
<comment type="caution">
    <text evidence="2">The sequence shown here is derived from an EMBL/GenBank/DDBJ whole genome shotgun (WGS) entry which is preliminary data.</text>
</comment>